<dbReference type="EMBL" id="MDJD01000021">
    <property type="protein sequence ID" value="OEK08921.1"/>
    <property type="molecule type" value="Genomic_DNA"/>
</dbReference>
<name>A0A1E5TC27_9FLAO</name>
<reference evidence="1 2" key="1">
    <citation type="submission" date="2016-05" db="EMBL/GenBank/DDBJ databases">
        <title>Draft Genome Sequence of Algibacter sp. Strain SK-16 Isolated from the Surface Water of Aburatsubo Inlet.</title>
        <authorList>
            <person name="Wong S.-K."/>
            <person name="Yoshizawa S."/>
            <person name="Nakajima Y."/>
            <person name="Ogura Y."/>
            <person name="Tetsuya H."/>
            <person name="Hamasaki K."/>
        </authorList>
    </citation>
    <scope>NUCLEOTIDE SEQUENCE [LARGE SCALE GENOMIC DNA]</scope>
    <source>
        <strain evidence="1 2">SK-16</strain>
    </source>
</reference>
<gene>
    <name evidence="1" type="ORF">A8C32_14630</name>
</gene>
<accession>A0A1E5TC27</accession>
<proteinExistence type="predicted"/>
<organism evidence="1 2">
    <name type="scientific">Flavivirga aquatica</name>
    <dbReference type="NCBI Taxonomy" id="1849968"/>
    <lineage>
        <taxon>Bacteria</taxon>
        <taxon>Pseudomonadati</taxon>
        <taxon>Bacteroidota</taxon>
        <taxon>Flavobacteriia</taxon>
        <taxon>Flavobacteriales</taxon>
        <taxon>Flavobacteriaceae</taxon>
        <taxon>Flavivirga</taxon>
    </lineage>
</organism>
<keyword evidence="2" id="KW-1185">Reference proteome</keyword>
<sequence length="72" mass="8557">MNYPKSFLIFVAITFLKYSFPLTKITRISTYIPVCKLKKAFELVLNSTHTIFNYFQFRKHNNAVSQRTLYLS</sequence>
<dbReference type="Proteomes" id="UP000095713">
    <property type="component" value="Unassembled WGS sequence"/>
</dbReference>
<evidence type="ECO:0000313" key="1">
    <source>
        <dbReference type="EMBL" id="OEK08921.1"/>
    </source>
</evidence>
<protein>
    <submittedName>
        <fullName evidence="1">Uncharacterized protein</fullName>
    </submittedName>
</protein>
<evidence type="ECO:0000313" key="2">
    <source>
        <dbReference type="Proteomes" id="UP000095713"/>
    </source>
</evidence>
<dbReference type="AlphaFoldDB" id="A0A1E5TC27"/>
<comment type="caution">
    <text evidence="1">The sequence shown here is derived from an EMBL/GenBank/DDBJ whole genome shotgun (WGS) entry which is preliminary data.</text>
</comment>